<dbReference type="EMBL" id="PVWJ01000073">
    <property type="protein sequence ID" value="PSB02096.1"/>
    <property type="molecule type" value="Genomic_DNA"/>
</dbReference>
<evidence type="ECO:0000256" key="1">
    <source>
        <dbReference type="SAM" id="Phobius"/>
    </source>
</evidence>
<keyword evidence="1" id="KW-0812">Transmembrane</keyword>
<keyword evidence="1" id="KW-0472">Membrane</keyword>
<feature type="transmembrane region" description="Helical" evidence="1">
    <location>
        <begin position="42"/>
        <end position="63"/>
    </location>
</feature>
<gene>
    <name evidence="2" type="ORF">C7B64_14820</name>
</gene>
<reference evidence="2 3" key="2">
    <citation type="submission" date="2018-03" db="EMBL/GenBank/DDBJ databases">
        <title>The ancient ancestry and fast evolution of plastids.</title>
        <authorList>
            <person name="Moore K.R."/>
            <person name="Magnabosco C."/>
            <person name="Momper L."/>
            <person name="Gold D.A."/>
            <person name="Bosak T."/>
            <person name="Fournier G.P."/>
        </authorList>
    </citation>
    <scope>NUCLEOTIDE SEQUENCE [LARGE SCALE GENOMIC DNA]</scope>
    <source>
        <strain evidence="2 3">CCAP 1448/3</strain>
    </source>
</reference>
<comment type="caution">
    <text evidence="2">The sequence shown here is derived from an EMBL/GenBank/DDBJ whole genome shotgun (WGS) entry which is preliminary data.</text>
</comment>
<evidence type="ECO:0008006" key="4">
    <source>
        <dbReference type="Google" id="ProtNLM"/>
    </source>
</evidence>
<dbReference type="AlphaFoldDB" id="A0A2T1C1E3"/>
<accession>A0A2T1C1E3</accession>
<dbReference type="RefSeq" id="WP_106289437.1">
    <property type="nucleotide sequence ID" value="NZ_CAWNTC010000099.1"/>
</dbReference>
<sequence>MSDPKTNPRETMRCLPNWMQPFLTMATGKPLSDQIPWQLTPAYHLSTALLTLISGVIGSILILHYESFDPLLIFSWLLTVSGARKLQVTIVHQCAHHNFSGHQKLDRCLGETISVILMIQDFESYQKEHHKDHHALQNLMTAVDPTFKFLQMVGLMERKI</sequence>
<reference evidence="2 3" key="1">
    <citation type="submission" date="2018-02" db="EMBL/GenBank/DDBJ databases">
        <authorList>
            <person name="Cohen D.B."/>
            <person name="Kent A.D."/>
        </authorList>
    </citation>
    <scope>NUCLEOTIDE SEQUENCE [LARGE SCALE GENOMIC DNA]</scope>
    <source>
        <strain evidence="2 3">CCAP 1448/3</strain>
    </source>
</reference>
<protein>
    <recommendedName>
        <fullName evidence="4">Fatty acid desaturase domain-containing protein</fullName>
    </recommendedName>
</protein>
<organism evidence="2 3">
    <name type="scientific">Merismopedia glauca CCAP 1448/3</name>
    <dbReference type="NCBI Taxonomy" id="1296344"/>
    <lineage>
        <taxon>Bacteria</taxon>
        <taxon>Bacillati</taxon>
        <taxon>Cyanobacteriota</taxon>
        <taxon>Cyanophyceae</taxon>
        <taxon>Synechococcales</taxon>
        <taxon>Merismopediaceae</taxon>
        <taxon>Merismopedia</taxon>
    </lineage>
</organism>
<name>A0A2T1C1E3_9CYAN</name>
<evidence type="ECO:0000313" key="3">
    <source>
        <dbReference type="Proteomes" id="UP000238762"/>
    </source>
</evidence>
<keyword evidence="1" id="KW-1133">Transmembrane helix</keyword>
<keyword evidence="3" id="KW-1185">Reference proteome</keyword>
<dbReference type="Proteomes" id="UP000238762">
    <property type="component" value="Unassembled WGS sequence"/>
</dbReference>
<proteinExistence type="predicted"/>
<evidence type="ECO:0000313" key="2">
    <source>
        <dbReference type="EMBL" id="PSB02096.1"/>
    </source>
</evidence>
<dbReference type="OrthoDB" id="9792534at2"/>